<feature type="non-terminal residue" evidence="1">
    <location>
        <position position="1"/>
    </location>
</feature>
<accession>A0A653BET8</accession>
<dbReference type="OrthoDB" id="2013775at2759"/>
<gene>
    <name evidence="1" type="ORF">CALMAC_LOCUS355</name>
</gene>
<reference evidence="1 2" key="1">
    <citation type="submission" date="2019-01" db="EMBL/GenBank/DDBJ databases">
        <authorList>
            <person name="Sayadi A."/>
        </authorList>
    </citation>
    <scope>NUCLEOTIDE SEQUENCE [LARGE SCALE GENOMIC DNA]</scope>
</reference>
<feature type="non-terminal residue" evidence="1">
    <location>
        <position position="107"/>
    </location>
</feature>
<keyword evidence="2" id="KW-1185">Reference proteome</keyword>
<dbReference type="AlphaFoldDB" id="A0A653BET8"/>
<organism evidence="1 2">
    <name type="scientific">Callosobruchus maculatus</name>
    <name type="common">Southern cowpea weevil</name>
    <name type="synonym">Pulse bruchid</name>
    <dbReference type="NCBI Taxonomy" id="64391"/>
    <lineage>
        <taxon>Eukaryota</taxon>
        <taxon>Metazoa</taxon>
        <taxon>Ecdysozoa</taxon>
        <taxon>Arthropoda</taxon>
        <taxon>Hexapoda</taxon>
        <taxon>Insecta</taxon>
        <taxon>Pterygota</taxon>
        <taxon>Neoptera</taxon>
        <taxon>Endopterygota</taxon>
        <taxon>Coleoptera</taxon>
        <taxon>Polyphaga</taxon>
        <taxon>Cucujiformia</taxon>
        <taxon>Chrysomeloidea</taxon>
        <taxon>Chrysomelidae</taxon>
        <taxon>Bruchinae</taxon>
        <taxon>Bruchini</taxon>
        <taxon>Callosobruchus</taxon>
    </lineage>
</organism>
<proteinExistence type="predicted"/>
<evidence type="ECO:0000313" key="1">
    <source>
        <dbReference type="EMBL" id="VEN34013.1"/>
    </source>
</evidence>
<sequence length="107" mass="12635">VYFEPLVALEKLYLREISNNSNLFNFVYFANMLHYYKHLQAIFVSDIEFISCSQFTSIITYASSRHVNFVTSYYVNSTAYYNELCKYEDTNDHLKDITAALRSLVNR</sequence>
<protein>
    <submittedName>
        <fullName evidence="1">Uncharacterized protein</fullName>
    </submittedName>
</protein>
<name>A0A653BET8_CALMS</name>
<dbReference type="EMBL" id="CAACVG010000386">
    <property type="protein sequence ID" value="VEN34013.1"/>
    <property type="molecule type" value="Genomic_DNA"/>
</dbReference>
<dbReference type="Proteomes" id="UP000410492">
    <property type="component" value="Unassembled WGS sequence"/>
</dbReference>
<evidence type="ECO:0000313" key="2">
    <source>
        <dbReference type="Proteomes" id="UP000410492"/>
    </source>
</evidence>